<dbReference type="RefSeq" id="WP_353943680.1">
    <property type="nucleotide sequence ID" value="NZ_CP159534.1"/>
</dbReference>
<sequence length="46" mass="5106">MPKDPYALLRALLRAEAARDARAHQSPEPSAPRERSPQNPPKRTTG</sequence>
<evidence type="ECO:0000256" key="1">
    <source>
        <dbReference type="SAM" id="MobiDB-lite"/>
    </source>
</evidence>
<dbReference type="KEGG" id="stac:ABII15_19905"/>
<dbReference type="EMBL" id="CP159534">
    <property type="protein sequence ID" value="XCJ72096.1"/>
    <property type="molecule type" value="Genomic_DNA"/>
</dbReference>
<feature type="region of interest" description="Disordered" evidence="1">
    <location>
        <begin position="17"/>
        <end position="46"/>
    </location>
</feature>
<evidence type="ECO:0000313" key="2">
    <source>
        <dbReference type="EMBL" id="XCJ72096.1"/>
    </source>
</evidence>
<name>A0AAU8IUM0_9ACTN</name>
<accession>A0AAU8IUM0</accession>
<reference evidence="2" key="1">
    <citation type="submission" date="2024-06" db="EMBL/GenBank/DDBJ databases">
        <title>Streptomyces sp. strain HUAS MG91 genome sequences.</title>
        <authorList>
            <person name="Mo P."/>
        </authorList>
    </citation>
    <scope>NUCLEOTIDE SEQUENCE</scope>
    <source>
        <strain evidence="2">HUAS MG91</strain>
    </source>
</reference>
<proteinExistence type="predicted"/>
<gene>
    <name evidence="2" type="ORF">ABII15_19905</name>
</gene>
<dbReference type="AlphaFoldDB" id="A0AAU8IUM0"/>
<organism evidence="2">
    <name type="scientific">Streptomyces tabacisoli</name>
    <dbReference type="NCBI Taxonomy" id="3156398"/>
    <lineage>
        <taxon>Bacteria</taxon>
        <taxon>Bacillati</taxon>
        <taxon>Actinomycetota</taxon>
        <taxon>Actinomycetes</taxon>
        <taxon>Kitasatosporales</taxon>
        <taxon>Streptomycetaceae</taxon>
        <taxon>Streptomyces</taxon>
    </lineage>
</organism>
<feature type="compositionally biased region" description="Basic and acidic residues" evidence="1">
    <location>
        <begin position="17"/>
        <end position="36"/>
    </location>
</feature>
<protein>
    <submittedName>
        <fullName evidence="2">Uncharacterized protein</fullName>
    </submittedName>
</protein>